<organism evidence="1 2">
    <name type="scientific">Austropuccinia psidii MF-1</name>
    <dbReference type="NCBI Taxonomy" id="1389203"/>
    <lineage>
        <taxon>Eukaryota</taxon>
        <taxon>Fungi</taxon>
        <taxon>Dikarya</taxon>
        <taxon>Basidiomycota</taxon>
        <taxon>Pucciniomycotina</taxon>
        <taxon>Pucciniomycetes</taxon>
        <taxon>Pucciniales</taxon>
        <taxon>Sphaerophragmiaceae</taxon>
        <taxon>Austropuccinia</taxon>
    </lineage>
</organism>
<evidence type="ECO:0000313" key="2">
    <source>
        <dbReference type="Proteomes" id="UP000765509"/>
    </source>
</evidence>
<protein>
    <submittedName>
        <fullName evidence="1">Uncharacterized protein</fullName>
    </submittedName>
</protein>
<dbReference type="Proteomes" id="UP000765509">
    <property type="component" value="Unassembled WGS sequence"/>
</dbReference>
<name>A0A9Q3CFJ3_9BASI</name>
<accession>A0A9Q3CFJ3</accession>
<dbReference type="EMBL" id="AVOT02006640">
    <property type="protein sequence ID" value="MBW0482068.1"/>
    <property type="molecule type" value="Genomic_DNA"/>
</dbReference>
<proteinExistence type="predicted"/>
<sequence>MLEDRVRGRCSAITHCANCNSSFGRCRGVISTYRCQENCLAPVESVKDLKGPILSSKSQCSLPHGMFFRCRNCASKKYELKALPAFLPNLFPSKSEPFRSQAPDVAASKSEDLSKFRGQVQPSWLSLSLNQHEISDAISVRSTLVQKPSGHSTILEKSLTSTPSTQHRYLGETSPAKKVRYNYEKYD</sequence>
<dbReference type="AlphaFoldDB" id="A0A9Q3CFJ3"/>
<keyword evidence="2" id="KW-1185">Reference proteome</keyword>
<gene>
    <name evidence="1" type="ORF">O181_021783</name>
</gene>
<reference evidence="1" key="1">
    <citation type="submission" date="2021-03" db="EMBL/GenBank/DDBJ databases">
        <title>Draft genome sequence of rust myrtle Austropuccinia psidii MF-1, a brazilian biotype.</title>
        <authorList>
            <person name="Quecine M.C."/>
            <person name="Pachon D.M.R."/>
            <person name="Bonatelli M.L."/>
            <person name="Correr F.H."/>
            <person name="Franceschini L.M."/>
            <person name="Leite T.F."/>
            <person name="Margarido G.R.A."/>
            <person name="Almeida C.A."/>
            <person name="Ferrarezi J.A."/>
            <person name="Labate C.A."/>
        </authorList>
    </citation>
    <scope>NUCLEOTIDE SEQUENCE</scope>
    <source>
        <strain evidence="1">MF-1</strain>
    </source>
</reference>
<evidence type="ECO:0000313" key="1">
    <source>
        <dbReference type="EMBL" id="MBW0482068.1"/>
    </source>
</evidence>
<comment type="caution">
    <text evidence="1">The sequence shown here is derived from an EMBL/GenBank/DDBJ whole genome shotgun (WGS) entry which is preliminary data.</text>
</comment>